<reference evidence="8 9" key="1">
    <citation type="submission" date="2016-04" db="EMBL/GenBank/DDBJ databases">
        <title>The genome of Intoshia linei affirms orthonectids as highly simplified spiralians.</title>
        <authorList>
            <person name="Mikhailov K.V."/>
            <person name="Slusarev G.S."/>
            <person name="Nikitin M.A."/>
            <person name="Logacheva M.D."/>
            <person name="Penin A."/>
            <person name="Aleoshin V."/>
            <person name="Panchin Y.V."/>
        </authorList>
    </citation>
    <scope>NUCLEOTIDE SEQUENCE [LARGE SCALE GENOMIC DNA]</scope>
    <source>
        <strain evidence="8">Intl2013</strain>
        <tissue evidence="8">Whole animal</tissue>
    </source>
</reference>
<feature type="compositionally biased region" description="Polar residues" evidence="6">
    <location>
        <begin position="798"/>
        <end position="810"/>
    </location>
</feature>
<comment type="subcellular location">
    <subcellularLocation>
        <location evidence="1">Endoplasmic reticulum</location>
    </subcellularLocation>
</comment>
<evidence type="ECO:0000259" key="7">
    <source>
        <dbReference type="Pfam" id="PF12931"/>
    </source>
</evidence>
<comment type="caution">
    <text evidence="8">The sequence shown here is derived from an EMBL/GenBank/DDBJ whole genome shotgun (WGS) entry which is preliminary data.</text>
</comment>
<keyword evidence="9" id="KW-1185">Reference proteome</keyword>
<comment type="similarity">
    <text evidence="2">Belongs to the SEC16 family.</text>
</comment>
<dbReference type="InterPro" id="IPR024298">
    <property type="entry name" value="Sec16_Sec23-bd"/>
</dbReference>
<evidence type="ECO:0000256" key="3">
    <source>
        <dbReference type="ARBA" id="ARBA00022448"/>
    </source>
</evidence>
<proteinExistence type="inferred from homology"/>
<evidence type="ECO:0000313" key="9">
    <source>
        <dbReference type="Proteomes" id="UP000078046"/>
    </source>
</evidence>
<sequence length="1010" mass="116385">MTNDEKELSLKELKDNIDNSQHKNPRKFKRHTRIDRSYYKKRSNDHNISTRTESEYDRGSFYSCQNKSMNLLDETFSPHRRYPSNSIFNEEDRQMLKDCMQLMKSAALKNSLSISNLATSTRGSILQINQPIYDNLETELPEPSISSSYIKTSSPLEISQIPESTKFVEPHAFITFHNGQLWSIDEMIEDTEETNFFVENELSKKTFISQLKYNEKMKEILKINDLSIYPGPFLGNNIKKNEIISFCRSEIAKIINKLKVKKLTLKCKFNLLDNVLMWKYLSNLISHDGNMDIEVFTDFLENWNQDSFLTECIQDDTVSENSCIDSLNPSLKSKIGGSQNSINVAPDCDKLFIDKFTKLLILGKYDEAIEFSNSNSQFGYAFLMSCVVTGSFVNDAIRKTVTNFYTQKFDYSSVIVTVISSIMGTFSGLSVEALMEYNWINHVIAILNCNFPCNGQFGVNQKNLDIQAVYKIRSQFIEIIGQQLLSLNRHCASQFCRLIAHGLDNAGSLIFQYDISKSQINQKITGHIASTCNLFIQATEICEYAYSLISNVYILPLLIPYKIVYAYRLLEAGMLKKVYFAAKALYLTSQRYHQLYTCPMLVENLHHILNLSTKVYRFASQSGFDMSWHFNLIRYVEQQNLTKIDFFSDSTLKIENINLDSTEIKHDTQPIIEEAEYDNISEIVTSSNHQNVCMKDENINGIEIETESNQNFQVMTKEIDIQNAFESDMEPPNEILAVKPVSLEDYNSSDLVEPSIEQKNLYNNSYQTNVPEFNDLSVKTNLPSTKIQENDQIDENRNNYPNTKNTSQQYSRFETNEMPDSIDNTDASALKSENPDLKSNIYQNSWFKTTLRKVIYKFAPKDKNEVILPDDNEKSLIYDPVKKRWIDKNADFEEEQDFKPPTIHELSQSDDKEKNFNKYSMSSTFSKEANQKSDSMSYFSSINKKPNYFKSLAALNNSNNIINYTQNSSQLTPIIPKFKFSGDLSKNSDSIFQETHMTHSATSPHIHEEI</sequence>
<dbReference type="PANTHER" id="PTHR13402:SF6">
    <property type="entry name" value="SECRETORY 16, ISOFORM I"/>
    <property type="match status" value="1"/>
</dbReference>
<dbReference type="Gene3D" id="1.25.40.1030">
    <property type="match status" value="1"/>
</dbReference>
<feature type="region of interest" description="Disordered" evidence="6">
    <location>
        <begin position="13"/>
        <end position="54"/>
    </location>
</feature>
<evidence type="ECO:0000313" key="8">
    <source>
        <dbReference type="EMBL" id="OAF70725.1"/>
    </source>
</evidence>
<dbReference type="AlphaFoldDB" id="A0A177B907"/>
<protein>
    <recommendedName>
        <fullName evidence="7">Sec16 Sec23-binding domain-containing protein</fullName>
    </recommendedName>
</protein>
<dbReference type="EMBL" id="LWCA01000117">
    <property type="protein sequence ID" value="OAF70725.1"/>
    <property type="molecule type" value="Genomic_DNA"/>
</dbReference>
<dbReference type="GO" id="GO:0016192">
    <property type="term" value="P:vesicle-mediated transport"/>
    <property type="evidence" value="ECO:0007669"/>
    <property type="project" value="UniProtKB-KW"/>
</dbReference>
<dbReference type="GO" id="GO:0007030">
    <property type="term" value="P:Golgi organization"/>
    <property type="evidence" value="ECO:0007669"/>
    <property type="project" value="TreeGrafter"/>
</dbReference>
<feature type="compositionally biased region" description="Basic residues" evidence="6">
    <location>
        <begin position="23"/>
        <end position="33"/>
    </location>
</feature>
<keyword evidence="5" id="KW-0931">ER-Golgi transport</keyword>
<gene>
    <name evidence="8" type="ORF">A3Q56_01514</name>
</gene>
<feature type="domain" description="Sec16 Sec23-binding" evidence="7">
    <location>
        <begin position="358"/>
        <end position="609"/>
    </location>
</feature>
<evidence type="ECO:0000256" key="2">
    <source>
        <dbReference type="ARBA" id="ARBA00005927"/>
    </source>
</evidence>
<dbReference type="OrthoDB" id="8918678at2759"/>
<dbReference type="GO" id="GO:0070971">
    <property type="term" value="C:endoplasmic reticulum exit site"/>
    <property type="evidence" value="ECO:0007669"/>
    <property type="project" value="TreeGrafter"/>
</dbReference>
<evidence type="ECO:0000256" key="6">
    <source>
        <dbReference type="SAM" id="MobiDB-lite"/>
    </source>
</evidence>
<evidence type="ECO:0000256" key="1">
    <source>
        <dbReference type="ARBA" id="ARBA00004240"/>
    </source>
</evidence>
<dbReference type="GO" id="GO:0070973">
    <property type="term" value="P:protein localization to endoplasmic reticulum exit site"/>
    <property type="evidence" value="ECO:0007669"/>
    <property type="project" value="TreeGrafter"/>
</dbReference>
<keyword evidence="3" id="KW-0813">Transport</keyword>
<feature type="region of interest" description="Disordered" evidence="6">
    <location>
        <begin position="788"/>
        <end position="810"/>
    </location>
</feature>
<organism evidence="8 9">
    <name type="scientific">Intoshia linei</name>
    <dbReference type="NCBI Taxonomy" id="1819745"/>
    <lineage>
        <taxon>Eukaryota</taxon>
        <taxon>Metazoa</taxon>
        <taxon>Spiralia</taxon>
        <taxon>Lophotrochozoa</taxon>
        <taxon>Mesozoa</taxon>
        <taxon>Orthonectida</taxon>
        <taxon>Rhopaluridae</taxon>
        <taxon>Intoshia</taxon>
    </lineage>
</organism>
<name>A0A177B907_9BILA</name>
<dbReference type="GO" id="GO:0012507">
    <property type="term" value="C:ER to Golgi transport vesicle membrane"/>
    <property type="evidence" value="ECO:0007669"/>
    <property type="project" value="TreeGrafter"/>
</dbReference>
<feature type="compositionally biased region" description="Basic and acidic residues" evidence="6">
    <location>
        <begin position="34"/>
        <end position="45"/>
    </location>
</feature>
<evidence type="ECO:0000256" key="5">
    <source>
        <dbReference type="ARBA" id="ARBA00022892"/>
    </source>
</evidence>
<keyword evidence="4" id="KW-0256">Endoplasmic reticulum</keyword>
<dbReference type="Proteomes" id="UP000078046">
    <property type="component" value="Unassembled WGS sequence"/>
</dbReference>
<evidence type="ECO:0000256" key="4">
    <source>
        <dbReference type="ARBA" id="ARBA00022824"/>
    </source>
</evidence>
<dbReference type="Pfam" id="PF12931">
    <property type="entry name" value="TPR_Sec16"/>
    <property type="match status" value="1"/>
</dbReference>
<dbReference type="PANTHER" id="PTHR13402">
    <property type="entry name" value="RGPR-RELATED"/>
    <property type="match status" value="1"/>
</dbReference>
<accession>A0A177B907</accession>